<dbReference type="EMBL" id="JASNFN010000004">
    <property type="protein sequence ID" value="MDP5182143.1"/>
    <property type="molecule type" value="Genomic_DNA"/>
</dbReference>
<proteinExistence type="predicted"/>
<comment type="caution">
    <text evidence="1">The sequence shown here is derived from an EMBL/GenBank/DDBJ whole genome shotgun (WGS) entry which is preliminary data.</text>
</comment>
<dbReference type="RefSeq" id="WP_305998845.1">
    <property type="nucleotide sequence ID" value="NZ_JASNFN010000004.1"/>
</dbReference>
<name>A0ABT9I991_9ACTN</name>
<evidence type="ECO:0000313" key="2">
    <source>
        <dbReference type="Proteomes" id="UP001233673"/>
    </source>
</evidence>
<evidence type="ECO:0000313" key="1">
    <source>
        <dbReference type="EMBL" id="MDP5182143.1"/>
    </source>
</evidence>
<sequence>MRTLLASLELGDDVELRVLSSVGGQLLVLAVDDEEGITEAVLDRDEATRLRATLDTFLGGAR</sequence>
<gene>
    <name evidence="1" type="ORF">QOZ88_05800</name>
</gene>
<organism evidence="1 2">
    <name type="scientific">Blastococcus carthaginiensis</name>
    <dbReference type="NCBI Taxonomy" id="3050034"/>
    <lineage>
        <taxon>Bacteria</taxon>
        <taxon>Bacillati</taxon>
        <taxon>Actinomycetota</taxon>
        <taxon>Actinomycetes</taxon>
        <taxon>Geodermatophilales</taxon>
        <taxon>Geodermatophilaceae</taxon>
        <taxon>Blastococcus</taxon>
    </lineage>
</organism>
<accession>A0ABT9I991</accession>
<keyword evidence="2" id="KW-1185">Reference proteome</keyword>
<dbReference type="Proteomes" id="UP001233673">
    <property type="component" value="Unassembled WGS sequence"/>
</dbReference>
<reference evidence="2" key="1">
    <citation type="submission" date="2023-05" db="EMBL/GenBank/DDBJ databases">
        <title>Draft genome of Pseudofrankia sp. BMG5.37.</title>
        <authorList>
            <person name="Gtari M."/>
            <person name="Ghodhbane F."/>
            <person name="Sbissi I."/>
        </authorList>
    </citation>
    <scope>NUCLEOTIDE SEQUENCE [LARGE SCALE GENOMIC DNA]</scope>
    <source>
        <strain evidence="2">BMG 814</strain>
    </source>
</reference>
<protein>
    <submittedName>
        <fullName evidence="1">Uncharacterized protein</fullName>
    </submittedName>
</protein>